<dbReference type="Proteomes" id="UP000814176">
    <property type="component" value="Unassembled WGS sequence"/>
</dbReference>
<dbReference type="RefSeq" id="XP_047773596.1">
    <property type="nucleotide sequence ID" value="XM_047918136.1"/>
</dbReference>
<dbReference type="EMBL" id="JADCUA010000032">
    <property type="protein sequence ID" value="KAH9830274.1"/>
    <property type="molecule type" value="Genomic_DNA"/>
</dbReference>
<evidence type="ECO:0000313" key="2">
    <source>
        <dbReference type="Proteomes" id="UP000814176"/>
    </source>
</evidence>
<evidence type="ECO:0000313" key="1">
    <source>
        <dbReference type="EMBL" id="KAH9830274.1"/>
    </source>
</evidence>
<proteinExistence type="predicted"/>
<accession>A0ABQ8K0T0</accession>
<organism evidence="1 2">
    <name type="scientific">Rhodofomes roseus</name>
    <dbReference type="NCBI Taxonomy" id="34475"/>
    <lineage>
        <taxon>Eukaryota</taxon>
        <taxon>Fungi</taxon>
        <taxon>Dikarya</taxon>
        <taxon>Basidiomycota</taxon>
        <taxon>Agaricomycotina</taxon>
        <taxon>Agaricomycetes</taxon>
        <taxon>Polyporales</taxon>
        <taxon>Rhodofomes</taxon>
    </lineage>
</organism>
<gene>
    <name evidence="1" type="ORF">C8Q71DRAFT_372064</name>
</gene>
<sequence>MPALRSPLPSGRDHHVWFNDPRFDGSFPSQMLPFLYLGNLCVFPFRSLLVCMVDVGMIIQQESCYERIHDLYAQDHARRVRVRWRVHVGRRNWKPLPPRRRVRIRIRRHMRSSSLRMEWSAWPRLAVDRRARGAHQGARLKGVCDDGIDTLEAQLGPICVSVGIEHGCAQTCSSQGSIRSCRIRQRTLSSEYVLESAKSGEPSGCATH</sequence>
<keyword evidence="2" id="KW-1185">Reference proteome</keyword>
<reference evidence="1 2" key="1">
    <citation type="journal article" date="2021" name="Environ. Microbiol.">
        <title>Gene family expansions and transcriptome signatures uncover fungal adaptations to wood decay.</title>
        <authorList>
            <person name="Hage H."/>
            <person name="Miyauchi S."/>
            <person name="Viragh M."/>
            <person name="Drula E."/>
            <person name="Min B."/>
            <person name="Chaduli D."/>
            <person name="Navarro D."/>
            <person name="Favel A."/>
            <person name="Norest M."/>
            <person name="Lesage-Meessen L."/>
            <person name="Balint B."/>
            <person name="Merenyi Z."/>
            <person name="de Eugenio L."/>
            <person name="Morin E."/>
            <person name="Martinez A.T."/>
            <person name="Baldrian P."/>
            <person name="Stursova M."/>
            <person name="Martinez M.J."/>
            <person name="Novotny C."/>
            <person name="Magnuson J.K."/>
            <person name="Spatafora J.W."/>
            <person name="Maurice S."/>
            <person name="Pangilinan J."/>
            <person name="Andreopoulos W."/>
            <person name="LaButti K."/>
            <person name="Hundley H."/>
            <person name="Na H."/>
            <person name="Kuo A."/>
            <person name="Barry K."/>
            <person name="Lipzen A."/>
            <person name="Henrissat B."/>
            <person name="Riley R."/>
            <person name="Ahrendt S."/>
            <person name="Nagy L.G."/>
            <person name="Grigoriev I.V."/>
            <person name="Martin F."/>
            <person name="Rosso M.N."/>
        </authorList>
    </citation>
    <scope>NUCLEOTIDE SEQUENCE [LARGE SCALE GENOMIC DNA]</scope>
    <source>
        <strain evidence="1 2">CIRM-BRFM 1785</strain>
    </source>
</reference>
<comment type="caution">
    <text evidence="1">The sequence shown here is derived from an EMBL/GenBank/DDBJ whole genome shotgun (WGS) entry which is preliminary data.</text>
</comment>
<name>A0ABQ8K0T0_9APHY</name>
<protein>
    <submittedName>
        <fullName evidence="1">Uncharacterized protein</fullName>
    </submittedName>
</protein>
<dbReference type="GeneID" id="71998868"/>